<dbReference type="STRING" id="33114.A0A2G2WAY8"/>
<comment type="caution">
    <text evidence="1">The sequence shown here is derived from an EMBL/GenBank/DDBJ whole genome shotgun (WGS) entry which is preliminary data.</text>
</comment>
<organism evidence="1 2">
    <name type="scientific">Capsicum baccatum</name>
    <name type="common">Peruvian pepper</name>
    <dbReference type="NCBI Taxonomy" id="33114"/>
    <lineage>
        <taxon>Eukaryota</taxon>
        <taxon>Viridiplantae</taxon>
        <taxon>Streptophyta</taxon>
        <taxon>Embryophyta</taxon>
        <taxon>Tracheophyta</taxon>
        <taxon>Spermatophyta</taxon>
        <taxon>Magnoliopsida</taxon>
        <taxon>eudicotyledons</taxon>
        <taxon>Gunneridae</taxon>
        <taxon>Pentapetalae</taxon>
        <taxon>asterids</taxon>
        <taxon>lamiids</taxon>
        <taxon>Solanales</taxon>
        <taxon>Solanaceae</taxon>
        <taxon>Solanoideae</taxon>
        <taxon>Capsiceae</taxon>
        <taxon>Capsicum</taxon>
    </lineage>
</organism>
<evidence type="ECO:0000313" key="2">
    <source>
        <dbReference type="Proteomes" id="UP000224567"/>
    </source>
</evidence>
<reference evidence="1 2" key="1">
    <citation type="journal article" date="2017" name="Genome Biol.">
        <title>New reference genome sequences of hot pepper reveal the massive evolution of plant disease-resistance genes by retroduplication.</title>
        <authorList>
            <person name="Kim S."/>
            <person name="Park J."/>
            <person name="Yeom S.I."/>
            <person name="Kim Y.M."/>
            <person name="Seo E."/>
            <person name="Kim K.T."/>
            <person name="Kim M.S."/>
            <person name="Lee J.M."/>
            <person name="Cheong K."/>
            <person name="Shin H.S."/>
            <person name="Kim S.B."/>
            <person name="Han K."/>
            <person name="Lee J."/>
            <person name="Park M."/>
            <person name="Lee H.A."/>
            <person name="Lee H.Y."/>
            <person name="Lee Y."/>
            <person name="Oh S."/>
            <person name="Lee J.H."/>
            <person name="Choi E."/>
            <person name="Choi E."/>
            <person name="Lee S.E."/>
            <person name="Jeon J."/>
            <person name="Kim H."/>
            <person name="Choi G."/>
            <person name="Song H."/>
            <person name="Lee J."/>
            <person name="Lee S.C."/>
            <person name="Kwon J.K."/>
            <person name="Lee H.Y."/>
            <person name="Koo N."/>
            <person name="Hong Y."/>
            <person name="Kim R.W."/>
            <person name="Kang W.H."/>
            <person name="Huh J.H."/>
            <person name="Kang B.C."/>
            <person name="Yang T.J."/>
            <person name="Lee Y.H."/>
            <person name="Bennetzen J.L."/>
            <person name="Choi D."/>
        </authorList>
    </citation>
    <scope>NUCLEOTIDE SEQUENCE [LARGE SCALE GENOMIC DNA]</scope>
    <source>
        <strain evidence="2">cv. PBC81</strain>
    </source>
</reference>
<sequence length="81" mass="8941">MFRVGLDDFKDEPYRKPGLADMKNVVVVPHTTSATKEKIKEYPIWSNPNSVEAFLDENSPPPTACPSIVNSKALGLPISKL</sequence>
<proteinExistence type="predicted"/>
<protein>
    <submittedName>
        <fullName evidence="1">Glycerate dehydrogenase HPR, peroxisomal</fullName>
    </submittedName>
</protein>
<evidence type="ECO:0000313" key="1">
    <source>
        <dbReference type="EMBL" id="PHT42421.1"/>
    </source>
</evidence>
<dbReference type="EMBL" id="MLFT02000007">
    <property type="protein sequence ID" value="PHT42421.1"/>
    <property type="molecule type" value="Genomic_DNA"/>
</dbReference>
<gene>
    <name evidence="1" type="ORF">CQW23_16446</name>
</gene>
<dbReference type="AlphaFoldDB" id="A0A2G2WAY8"/>
<accession>A0A2G2WAY8</accession>
<dbReference type="Gene3D" id="3.40.50.720">
    <property type="entry name" value="NAD(P)-binding Rossmann-like Domain"/>
    <property type="match status" value="2"/>
</dbReference>
<dbReference type="OrthoDB" id="1621027at2759"/>
<reference evidence="2" key="2">
    <citation type="journal article" date="2017" name="J. Anim. Genet.">
        <title>Multiple reference genome sequences of hot pepper reveal the massive evolution of plant disease resistance genes by retroduplication.</title>
        <authorList>
            <person name="Kim S."/>
            <person name="Park J."/>
            <person name="Yeom S.-I."/>
            <person name="Kim Y.-M."/>
            <person name="Seo E."/>
            <person name="Kim K.-T."/>
            <person name="Kim M.-S."/>
            <person name="Lee J.M."/>
            <person name="Cheong K."/>
            <person name="Shin H.-S."/>
            <person name="Kim S.-B."/>
            <person name="Han K."/>
            <person name="Lee J."/>
            <person name="Park M."/>
            <person name="Lee H.-A."/>
            <person name="Lee H.-Y."/>
            <person name="Lee Y."/>
            <person name="Oh S."/>
            <person name="Lee J.H."/>
            <person name="Choi E."/>
            <person name="Choi E."/>
            <person name="Lee S.E."/>
            <person name="Jeon J."/>
            <person name="Kim H."/>
            <person name="Choi G."/>
            <person name="Song H."/>
            <person name="Lee J."/>
            <person name="Lee S.-C."/>
            <person name="Kwon J.-K."/>
            <person name="Lee H.-Y."/>
            <person name="Koo N."/>
            <person name="Hong Y."/>
            <person name="Kim R.W."/>
            <person name="Kang W.-H."/>
            <person name="Huh J.H."/>
            <person name="Kang B.-C."/>
            <person name="Yang T.-J."/>
            <person name="Lee Y.-H."/>
            <person name="Bennetzen J.L."/>
            <person name="Choi D."/>
        </authorList>
    </citation>
    <scope>NUCLEOTIDE SEQUENCE [LARGE SCALE GENOMIC DNA]</scope>
    <source>
        <strain evidence="2">cv. PBC81</strain>
    </source>
</reference>
<name>A0A2G2WAY8_CAPBA</name>
<keyword evidence="2" id="KW-1185">Reference proteome</keyword>
<dbReference type="Proteomes" id="UP000224567">
    <property type="component" value="Unassembled WGS sequence"/>
</dbReference>